<keyword evidence="6 10" id="KW-0067">ATP-binding</keyword>
<dbReference type="PANTHER" id="PTHR43297:SF2">
    <property type="entry name" value="DIPEPTIDE TRANSPORT ATP-BINDING PROTEIN DPPD"/>
    <property type="match status" value="1"/>
</dbReference>
<feature type="compositionally biased region" description="Basic and acidic residues" evidence="8">
    <location>
        <begin position="280"/>
        <end position="297"/>
    </location>
</feature>
<dbReference type="RefSeq" id="WP_377138757.1">
    <property type="nucleotide sequence ID" value="NZ_JBHSFI010000006.1"/>
</dbReference>
<comment type="caution">
    <text evidence="10">The sequence shown here is derived from an EMBL/GenBank/DDBJ whole genome shotgun (WGS) entry which is preliminary data.</text>
</comment>
<protein>
    <submittedName>
        <fullName evidence="10">Dipeptide ABC transporter ATP-binding protein</fullName>
    </submittedName>
</protein>
<feature type="region of interest" description="Disordered" evidence="8">
    <location>
        <begin position="565"/>
        <end position="607"/>
    </location>
</feature>
<gene>
    <name evidence="10" type="ORF">ACFO6V_20740</name>
</gene>
<comment type="similarity">
    <text evidence="2">Belongs to the ABC transporter superfamily.</text>
</comment>
<name>A0ABV9HKE8_9MICO</name>
<comment type="subcellular location">
    <subcellularLocation>
        <location evidence="1">Cell membrane</location>
        <topology evidence="1">Peripheral membrane protein</topology>
    </subcellularLocation>
</comment>
<dbReference type="SUPFAM" id="SSF52540">
    <property type="entry name" value="P-loop containing nucleoside triphosphate hydrolases"/>
    <property type="match status" value="2"/>
</dbReference>
<dbReference type="CDD" id="cd03257">
    <property type="entry name" value="ABC_NikE_OppD_transporters"/>
    <property type="match status" value="2"/>
</dbReference>
<evidence type="ECO:0000259" key="9">
    <source>
        <dbReference type="PROSITE" id="PS50893"/>
    </source>
</evidence>
<accession>A0ABV9HKE8</accession>
<dbReference type="InterPro" id="IPR050388">
    <property type="entry name" value="ABC_Ni/Peptide_Import"/>
</dbReference>
<dbReference type="InterPro" id="IPR017871">
    <property type="entry name" value="ABC_transporter-like_CS"/>
</dbReference>
<feature type="compositionally biased region" description="Low complexity" evidence="8">
    <location>
        <begin position="596"/>
        <end position="607"/>
    </location>
</feature>
<dbReference type="EMBL" id="JBHSFI010000006">
    <property type="protein sequence ID" value="MFC4630686.1"/>
    <property type="molecule type" value="Genomic_DNA"/>
</dbReference>
<feature type="domain" description="ABC transporter" evidence="9">
    <location>
        <begin position="16"/>
        <end position="269"/>
    </location>
</feature>
<proteinExistence type="inferred from homology"/>
<evidence type="ECO:0000313" key="11">
    <source>
        <dbReference type="Proteomes" id="UP001596011"/>
    </source>
</evidence>
<dbReference type="PROSITE" id="PS00211">
    <property type="entry name" value="ABC_TRANSPORTER_1"/>
    <property type="match status" value="2"/>
</dbReference>
<dbReference type="InterPro" id="IPR003439">
    <property type="entry name" value="ABC_transporter-like_ATP-bd"/>
</dbReference>
<evidence type="ECO:0000256" key="7">
    <source>
        <dbReference type="ARBA" id="ARBA00023136"/>
    </source>
</evidence>
<feature type="compositionally biased region" description="Basic and acidic residues" evidence="8">
    <location>
        <begin position="570"/>
        <end position="579"/>
    </location>
</feature>
<keyword evidence="5" id="KW-0547">Nucleotide-binding</keyword>
<dbReference type="PANTHER" id="PTHR43297">
    <property type="entry name" value="OLIGOPEPTIDE TRANSPORT ATP-BINDING PROTEIN APPD"/>
    <property type="match status" value="1"/>
</dbReference>
<evidence type="ECO:0000256" key="5">
    <source>
        <dbReference type="ARBA" id="ARBA00022741"/>
    </source>
</evidence>
<keyword evidence="3" id="KW-0813">Transport</keyword>
<dbReference type="SMART" id="SM00382">
    <property type="entry name" value="AAA"/>
    <property type="match status" value="2"/>
</dbReference>
<evidence type="ECO:0000256" key="1">
    <source>
        <dbReference type="ARBA" id="ARBA00004202"/>
    </source>
</evidence>
<evidence type="ECO:0000313" key="10">
    <source>
        <dbReference type="EMBL" id="MFC4630686.1"/>
    </source>
</evidence>
<keyword evidence="11" id="KW-1185">Reference proteome</keyword>
<sequence>MSALPVQAQQGDDVVLRIRDLNVTFGTGSGDVPAVRGIDLEVRRGRVVALVGESGSGKSVTSLSVLGLLPSTARVTGSVELFDGGGSRDVVATPERELVDLRGRVASMVFQEPMTALNPTMTLGDQVAEAVLNHERVPRADARDRAVELLRSVGIPEPERRARQYPHELSGGQRQRVVIAIALACEPRLIVADEPTTALDVTVQAEILDLLRELVAERGTALLLVTHNMGVVADIADEVAVMSGGRVVEHGLVEQVLLAPEHEYTRALLAAVPAVPPASLDDREVERVSESPRRDQGVSDTRSTSRSSGEVVLDLRGVSLDYRVQGRHVRAVEGLDLTVRAGEMLGLVGESGSGKSTAGRACLGLLTPSEGEVLLLGASVARARGRARRRLLADVGVVFQDPGASLDPRKLVGESIAEPLAIHGRDGRRLSGAERRARVRELLDAVRLPAGAERRYPHEFSGGQRQRIGLARALALRPRLLVADEPTSALDVSVQAEVLQVLKDLHAELGFGCLFISHDLGVVHDLTDRVAVLRAGRLVESGRTADVFSAPQELYTAELLASVPTPDPVAQRERREARQRLASVVGAAEGAGSGSGPAPSSASGAVG</sequence>
<dbReference type="InterPro" id="IPR013563">
    <property type="entry name" value="Oligopep_ABC_C"/>
</dbReference>
<dbReference type="NCBIfam" id="NF008453">
    <property type="entry name" value="PRK11308.1"/>
    <property type="match status" value="2"/>
</dbReference>
<feature type="domain" description="ABC transporter" evidence="9">
    <location>
        <begin position="315"/>
        <end position="560"/>
    </location>
</feature>
<evidence type="ECO:0000256" key="2">
    <source>
        <dbReference type="ARBA" id="ARBA00005417"/>
    </source>
</evidence>
<dbReference type="Pfam" id="PF08352">
    <property type="entry name" value="oligo_HPY"/>
    <property type="match status" value="2"/>
</dbReference>
<keyword evidence="7" id="KW-0472">Membrane</keyword>
<reference evidence="11" key="1">
    <citation type="journal article" date="2019" name="Int. J. Syst. Evol. Microbiol.">
        <title>The Global Catalogue of Microorganisms (GCM) 10K type strain sequencing project: providing services to taxonomists for standard genome sequencing and annotation.</title>
        <authorList>
            <consortium name="The Broad Institute Genomics Platform"/>
            <consortium name="The Broad Institute Genome Sequencing Center for Infectious Disease"/>
            <person name="Wu L."/>
            <person name="Ma J."/>
        </authorList>
    </citation>
    <scope>NUCLEOTIDE SEQUENCE [LARGE SCALE GENOMIC DNA]</scope>
    <source>
        <strain evidence="11">CCUG 42722</strain>
    </source>
</reference>
<dbReference type="Proteomes" id="UP001596011">
    <property type="component" value="Unassembled WGS sequence"/>
</dbReference>
<dbReference type="Gene3D" id="3.40.50.300">
    <property type="entry name" value="P-loop containing nucleotide triphosphate hydrolases"/>
    <property type="match status" value="2"/>
</dbReference>
<organism evidence="10 11">
    <name type="scientific">Promicromonospora alba</name>
    <dbReference type="NCBI Taxonomy" id="1616110"/>
    <lineage>
        <taxon>Bacteria</taxon>
        <taxon>Bacillati</taxon>
        <taxon>Actinomycetota</taxon>
        <taxon>Actinomycetes</taxon>
        <taxon>Micrococcales</taxon>
        <taxon>Promicromonosporaceae</taxon>
        <taxon>Promicromonospora</taxon>
    </lineage>
</organism>
<evidence type="ECO:0000256" key="4">
    <source>
        <dbReference type="ARBA" id="ARBA00022475"/>
    </source>
</evidence>
<evidence type="ECO:0000256" key="6">
    <source>
        <dbReference type="ARBA" id="ARBA00022840"/>
    </source>
</evidence>
<dbReference type="InterPro" id="IPR027417">
    <property type="entry name" value="P-loop_NTPase"/>
</dbReference>
<dbReference type="PROSITE" id="PS50893">
    <property type="entry name" value="ABC_TRANSPORTER_2"/>
    <property type="match status" value="2"/>
</dbReference>
<evidence type="ECO:0000256" key="3">
    <source>
        <dbReference type="ARBA" id="ARBA00022448"/>
    </source>
</evidence>
<dbReference type="Pfam" id="PF00005">
    <property type="entry name" value="ABC_tran"/>
    <property type="match status" value="2"/>
</dbReference>
<keyword evidence="4" id="KW-1003">Cell membrane</keyword>
<dbReference type="GO" id="GO:0005524">
    <property type="term" value="F:ATP binding"/>
    <property type="evidence" value="ECO:0007669"/>
    <property type="project" value="UniProtKB-KW"/>
</dbReference>
<feature type="region of interest" description="Disordered" evidence="8">
    <location>
        <begin position="280"/>
        <end position="306"/>
    </location>
</feature>
<evidence type="ECO:0000256" key="8">
    <source>
        <dbReference type="SAM" id="MobiDB-lite"/>
    </source>
</evidence>
<dbReference type="InterPro" id="IPR003593">
    <property type="entry name" value="AAA+_ATPase"/>
</dbReference>